<evidence type="ECO:0000313" key="1">
    <source>
        <dbReference type="EMBL" id="RSX44682.1"/>
    </source>
</evidence>
<evidence type="ECO:0000313" key="2">
    <source>
        <dbReference type="Proteomes" id="UP000288052"/>
    </source>
</evidence>
<proteinExistence type="predicted"/>
<organism evidence="1 2">
    <name type="scientific">Bifidobacterium castoris</name>
    <dbReference type="NCBI Taxonomy" id="2306972"/>
    <lineage>
        <taxon>Bacteria</taxon>
        <taxon>Bacillati</taxon>
        <taxon>Actinomycetota</taxon>
        <taxon>Actinomycetes</taxon>
        <taxon>Bifidobacteriales</taxon>
        <taxon>Bifidobacteriaceae</taxon>
        <taxon>Bifidobacterium</taxon>
    </lineage>
</organism>
<gene>
    <name evidence="1" type="ORF">D2E22_1968</name>
</gene>
<dbReference type="Proteomes" id="UP000288052">
    <property type="component" value="Unassembled WGS sequence"/>
</dbReference>
<comment type="caution">
    <text evidence="1">The sequence shown here is derived from an EMBL/GenBank/DDBJ whole genome shotgun (WGS) entry which is preliminary data.</text>
</comment>
<dbReference type="AlphaFoldDB" id="A0A430F4F0"/>
<sequence>MKDQCVHAFTADTDIVGEIGAFRDGALDLPVRSVQINIVGGRVTVAAVEPGGRRVRTFIGERTDDLMDVAEAFKGLARGWASGFCAESVG</sequence>
<dbReference type="EMBL" id="QXGI01000012">
    <property type="protein sequence ID" value="RSX44682.1"/>
    <property type="molecule type" value="Genomic_DNA"/>
</dbReference>
<accession>A0A430F4F0</accession>
<protein>
    <submittedName>
        <fullName evidence="1">Uncharacterized protein</fullName>
    </submittedName>
</protein>
<name>A0A430F4F0_9BIFI</name>
<reference evidence="1 2" key="1">
    <citation type="submission" date="2018-09" db="EMBL/GenBank/DDBJ databases">
        <title>Characterization of the phylogenetic diversity of five novel species belonging to the genus Bifidobacterium.</title>
        <authorList>
            <person name="Lugli G.A."/>
            <person name="Duranti S."/>
            <person name="Milani C."/>
        </authorList>
    </citation>
    <scope>NUCLEOTIDE SEQUENCE [LARGE SCALE GENOMIC DNA]</scope>
    <source>
        <strain evidence="1 2">2020B</strain>
    </source>
</reference>
<keyword evidence="2" id="KW-1185">Reference proteome</keyword>